<feature type="domain" description="Enoyl reductase (ER)" evidence="3">
    <location>
        <begin position="10"/>
        <end position="332"/>
    </location>
</feature>
<dbReference type="Gene3D" id="3.40.50.720">
    <property type="entry name" value="NAD(P)-binding Rossmann-like Domain"/>
    <property type="match status" value="1"/>
</dbReference>
<dbReference type="RefSeq" id="WP_022994878.1">
    <property type="nucleotide sequence ID" value="NZ_CBDDTQ010000006.1"/>
</dbReference>
<dbReference type="SUPFAM" id="SSF50129">
    <property type="entry name" value="GroES-like"/>
    <property type="match status" value="1"/>
</dbReference>
<dbReference type="PANTHER" id="PTHR44154:SF1">
    <property type="entry name" value="QUINONE OXIDOREDUCTASE"/>
    <property type="match status" value="1"/>
</dbReference>
<dbReference type="GO" id="GO:0008270">
    <property type="term" value="F:zinc ion binding"/>
    <property type="evidence" value="ECO:0007669"/>
    <property type="project" value="InterPro"/>
</dbReference>
<comment type="caution">
    <text evidence="4">The sequence shown here is derived from an EMBL/GenBank/DDBJ whole genome shotgun (WGS) entry which is preliminary data.</text>
</comment>
<dbReference type="Gene3D" id="3.90.180.10">
    <property type="entry name" value="Medium-chain alcohol dehydrogenases, catalytic domain"/>
    <property type="match status" value="1"/>
</dbReference>
<gene>
    <name evidence="4" type="ORF">LZG35_06985</name>
</gene>
<dbReference type="Pfam" id="PF13602">
    <property type="entry name" value="ADH_zinc_N_2"/>
    <property type="match status" value="1"/>
</dbReference>
<name>A0A9Q3ZCH4_9GAMM</name>
<dbReference type="AlphaFoldDB" id="A0A9Q3ZCH4"/>
<keyword evidence="1" id="KW-0521">NADP</keyword>
<keyword evidence="5" id="KW-1185">Reference proteome</keyword>
<accession>A0A9Q3ZCH4</accession>
<dbReference type="GeneID" id="94688535"/>
<dbReference type="GO" id="GO:0016491">
    <property type="term" value="F:oxidoreductase activity"/>
    <property type="evidence" value="ECO:0007669"/>
    <property type="project" value="UniProtKB-KW"/>
</dbReference>
<dbReference type="PANTHER" id="PTHR44154">
    <property type="entry name" value="QUINONE OXIDOREDUCTASE"/>
    <property type="match status" value="1"/>
</dbReference>
<dbReference type="SUPFAM" id="SSF51735">
    <property type="entry name" value="NAD(P)-binding Rossmann-fold domains"/>
    <property type="match status" value="1"/>
</dbReference>
<dbReference type="EMBL" id="JAJVKT010000006">
    <property type="protein sequence ID" value="MCE7508380.1"/>
    <property type="molecule type" value="Genomic_DNA"/>
</dbReference>
<evidence type="ECO:0000313" key="4">
    <source>
        <dbReference type="EMBL" id="MCE7508380.1"/>
    </source>
</evidence>
<protein>
    <recommendedName>
        <fullName evidence="2">Zinc-type alcohol dehydrogenase-like protein</fullName>
    </recommendedName>
</protein>
<dbReference type="Proteomes" id="UP001107961">
    <property type="component" value="Unassembled WGS sequence"/>
</dbReference>
<organism evidence="4 5">
    <name type="scientific">Alloalcanivorax xenomutans</name>
    <dbReference type="NCBI Taxonomy" id="1094342"/>
    <lineage>
        <taxon>Bacteria</taxon>
        <taxon>Pseudomonadati</taxon>
        <taxon>Pseudomonadota</taxon>
        <taxon>Gammaproteobacteria</taxon>
        <taxon>Oceanospirillales</taxon>
        <taxon>Alcanivoracaceae</taxon>
        <taxon>Alloalcanivorax</taxon>
    </lineage>
</organism>
<dbReference type="SMART" id="SM00829">
    <property type="entry name" value="PKS_ER"/>
    <property type="match status" value="1"/>
</dbReference>
<proteinExistence type="inferred from homology"/>
<evidence type="ECO:0000259" key="3">
    <source>
        <dbReference type="SMART" id="SM00829"/>
    </source>
</evidence>
<dbReference type="Pfam" id="PF08240">
    <property type="entry name" value="ADH_N"/>
    <property type="match status" value="1"/>
</dbReference>
<keyword evidence="2" id="KW-0862">Zinc</keyword>
<comment type="similarity">
    <text evidence="2">Belongs to the zinc-containing alcohol dehydrogenase family. Quinone oxidoreductase subfamily.</text>
</comment>
<keyword evidence="2" id="KW-0479">Metal-binding</keyword>
<evidence type="ECO:0000313" key="5">
    <source>
        <dbReference type="Proteomes" id="UP001107961"/>
    </source>
</evidence>
<reference evidence="4" key="1">
    <citation type="submission" date="2022-01" db="EMBL/GenBank/DDBJ databases">
        <authorList>
            <person name="Karlyshev A.V."/>
            <person name="Jaspars M."/>
        </authorList>
    </citation>
    <scope>NUCLEOTIDE SEQUENCE</scope>
    <source>
        <strain evidence="4">AGSA3-2</strain>
    </source>
</reference>
<dbReference type="InterPro" id="IPR051603">
    <property type="entry name" value="Zinc-ADH_QOR/CCCR"/>
</dbReference>
<dbReference type="NCBIfam" id="TIGR02817">
    <property type="entry name" value="adh_fam_1"/>
    <property type="match status" value="1"/>
</dbReference>
<dbReference type="InterPro" id="IPR011032">
    <property type="entry name" value="GroES-like_sf"/>
</dbReference>
<sequence>MKAVGFDRPRAIEDLHALQDIELETPVPGPRDLLIAVEAVSVNPVDTKVRQRPLAEPGFRVLGYDAAGRVQAVGDEVRGFKPGDRVWYAGAMQRQGSNAQFQCVDERLVAHKPDSLGMQEAAALPLTTLTVWEALEDQLGLTPDTAKGKTLLVVGGAGGVGSIGIQLAARHFGMTVIATAGRDESARWCQSMGAAHTIDYRQGLVEPVKALGIDGVDAILLAQEPDPYWAEACELVKPLGGIVTIVDARGPLDLNALKPKSARFAWEFMFTRAMFGVDMERQGEILSQAAKLVDEGVLQTTLGESLGPINAANLKQAHRRIEDGQTIGKLVLAGWEE</sequence>
<dbReference type="InterPro" id="IPR020843">
    <property type="entry name" value="ER"/>
</dbReference>
<dbReference type="InterPro" id="IPR014182">
    <property type="entry name" value="ADH_Zn_typ-1"/>
</dbReference>
<evidence type="ECO:0000256" key="2">
    <source>
        <dbReference type="RuleBase" id="RU364000"/>
    </source>
</evidence>
<dbReference type="InterPro" id="IPR013154">
    <property type="entry name" value="ADH-like_N"/>
</dbReference>
<dbReference type="CDD" id="cd08252">
    <property type="entry name" value="AL_MDR"/>
    <property type="match status" value="1"/>
</dbReference>
<evidence type="ECO:0000256" key="1">
    <source>
        <dbReference type="ARBA" id="ARBA00022857"/>
    </source>
</evidence>
<dbReference type="KEGG" id="axe:P40_19725"/>
<dbReference type="InterPro" id="IPR036291">
    <property type="entry name" value="NAD(P)-bd_dom_sf"/>
</dbReference>
<keyword evidence="2" id="KW-0560">Oxidoreductase</keyword>